<organism evidence="3 4">
    <name type="scientific">Lasallia pustulata</name>
    <dbReference type="NCBI Taxonomy" id="136370"/>
    <lineage>
        <taxon>Eukaryota</taxon>
        <taxon>Fungi</taxon>
        <taxon>Dikarya</taxon>
        <taxon>Ascomycota</taxon>
        <taxon>Pezizomycotina</taxon>
        <taxon>Lecanoromycetes</taxon>
        <taxon>OSLEUM clade</taxon>
        <taxon>Umbilicariomycetidae</taxon>
        <taxon>Umbilicariales</taxon>
        <taxon>Umbilicariaceae</taxon>
        <taxon>Lasallia</taxon>
    </lineage>
</organism>
<accession>A0A5M8PPG1</accession>
<dbReference type="GO" id="GO:0005829">
    <property type="term" value="C:cytosol"/>
    <property type="evidence" value="ECO:0007669"/>
    <property type="project" value="TreeGrafter"/>
</dbReference>
<protein>
    <submittedName>
        <fullName evidence="3">Pyridoxine</fullName>
    </submittedName>
</protein>
<dbReference type="EMBL" id="VXIT01000007">
    <property type="protein sequence ID" value="KAA6411380.1"/>
    <property type="molecule type" value="Genomic_DNA"/>
</dbReference>
<dbReference type="GO" id="GO:1903600">
    <property type="term" value="C:glutaminase complex"/>
    <property type="evidence" value="ECO:0007669"/>
    <property type="project" value="TreeGrafter"/>
</dbReference>
<dbReference type="SUPFAM" id="SSF52317">
    <property type="entry name" value="Class I glutamine amidotransferase-like"/>
    <property type="match status" value="1"/>
</dbReference>
<dbReference type="Gene3D" id="3.40.50.880">
    <property type="match status" value="1"/>
</dbReference>
<feature type="active site" description="Charge relay system" evidence="2">
    <location>
        <position position="185"/>
    </location>
</feature>
<evidence type="ECO:0000313" key="4">
    <source>
        <dbReference type="Proteomes" id="UP000324767"/>
    </source>
</evidence>
<reference evidence="3 4" key="1">
    <citation type="submission" date="2019-09" db="EMBL/GenBank/DDBJ databases">
        <title>The hologenome of the rock-dwelling lichen Lasallia pustulata.</title>
        <authorList>
            <person name="Greshake Tzovaras B."/>
            <person name="Segers F."/>
            <person name="Bicker A."/>
            <person name="Dal Grande F."/>
            <person name="Otte J."/>
            <person name="Hankeln T."/>
            <person name="Schmitt I."/>
            <person name="Ebersberger I."/>
        </authorList>
    </citation>
    <scope>NUCLEOTIDE SEQUENCE [LARGE SCALE GENOMIC DNA]</scope>
    <source>
        <strain evidence="3">A1-1</strain>
    </source>
</reference>
<dbReference type="PANTHER" id="PTHR31559">
    <property type="entry name" value="PYRIDOXAL 5'-PHOSPHATE SYNTHASE SUBUNIT SNO"/>
    <property type="match status" value="1"/>
</dbReference>
<dbReference type="OrthoDB" id="2039at2759"/>
<dbReference type="PIRSF" id="PIRSF005639">
    <property type="entry name" value="Glut_amidoT_SNO"/>
    <property type="match status" value="1"/>
</dbReference>
<dbReference type="GO" id="GO:0004359">
    <property type="term" value="F:glutaminase activity"/>
    <property type="evidence" value="ECO:0007669"/>
    <property type="project" value="InterPro"/>
</dbReference>
<dbReference type="PANTHER" id="PTHR31559:SF0">
    <property type="entry name" value="PYRIDOXAL 5'-PHOSPHATE SYNTHASE SUBUNIT SNO1-RELATED"/>
    <property type="match status" value="1"/>
</dbReference>
<dbReference type="Pfam" id="PF01174">
    <property type="entry name" value="SNO"/>
    <property type="match status" value="2"/>
</dbReference>
<dbReference type="InterPro" id="IPR002161">
    <property type="entry name" value="PdxT/SNO"/>
</dbReference>
<keyword evidence="1" id="KW-0315">Glutamine amidotransferase</keyword>
<dbReference type="InterPro" id="IPR029062">
    <property type="entry name" value="Class_I_gatase-like"/>
</dbReference>
<dbReference type="Proteomes" id="UP000324767">
    <property type="component" value="Unassembled WGS sequence"/>
</dbReference>
<evidence type="ECO:0000256" key="1">
    <source>
        <dbReference type="ARBA" id="ARBA00022962"/>
    </source>
</evidence>
<name>A0A5M8PPG1_9LECA</name>
<dbReference type="PROSITE" id="PS51273">
    <property type="entry name" value="GATASE_TYPE_1"/>
    <property type="match status" value="1"/>
</dbReference>
<dbReference type="PROSITE" id="PS51130">
    <property type="entry name" value="PDXT_SNO_2"/>
    <property type="match status" value="1"/>
</dbReference>
<evidence type="ECO:0000313" key="3">
    <source>
        <dbReference type="EMBL" id="KAA6411380.1"/>
    </source>
</evidence>
<comment type="caution">
    <text evidence="3">The sequence shown here is derived from an EMBL/GenBank/DDBJ whole genome shotgun (WGS) entry which is preliminary data.</text>
</comment>
<feature type="active site" description="Nucleophile" evidence="2">
    <location>
        <position position="29"/>
    </location>
</feature>
<sequence>MSLVAARSNLLEPLRQFVKIHRKPTWGTCAGLILLAESANRTKKGGQDLIGGLDIRVNRNHFGRQVESFEANLDLPFLGGVEDGRATANAPFKAIFIRAPVVEKILPTMPGEQVSEAAVNETVVAPSRAPVDDTAKIATCQDVEVMATLPVRAALPNKVASSHNEEKIGDIIAVRQGNCFGTSFHPELTGDARIHVWWLEQVKRAIEGRSIADLT</sequence>
<dbReference type="GO" id="GO:0042823">
    <property type="term" value="P:pyridoxal phosphate biosynthetic process"/>
    <property type="evidence" value="ECO:0007669"/>
    <property type="project" value="InterPro"/>
</dbReference>
<feature type="active site" description="Charge relay system" evidence="2">
    <location>
        <position position="187"/>
    </location>
</feature>
<dbReference type="AlphaFoldDB" id="A0A5M8PPG1"/>
<dbReference type="GO" id="GO:0008614">
    <property type="term" value="P:pyridoxine metabolic process"/>
    <property type="evidence" value="ECO:0007669"/>
    <property type="project" value="TreeGrafter"/>
</dbReference>
<proteinExistence type="predicted"/>
<gene>
    <name evidence="3" type="ORF">FRX48_04660</name>
</gene>
<evidence type="ECO:0000256" key="2">
    <source>
        <dbReference type="PIRSR" id="PIRSR005639-1"/>
    </source>
</evidence>